<dbReference type="Proteomes" id="UP000231371">
    <property type="component" value="Unassembled WGS sequence"/>
</dbReference>
<keyword evidence="3" id="KW-0418">Kinase</keyword>
<dbReference type="InterPro" id="IPR050187">
    <property type="entry name" value="Lipid_Phosphate_FormReg"/>
</dbReference>
<dbReference type="SUPFAM" id="SSF111331">
    <property type="entry name" value="NAD kinase/diacylglycerol kinase-like"/>
    <property type="match status" value="1"/>
</dbReference>
<dbReference type="AlphaFoldDB" id="A0A2H0KF30"/>
<keyword evidence="1" id="KW-0808">Transferase</keyword>
<dbReference type="Gene3D" id="3.40.50.10330">
    <property type="entry name" value="Probable inorganic polyphosphate/atp-NAD kinase, domain 1"/>
    <property type="match status" value="1"/>
</dbReference>
<evidence type="ECO:0000256" key="4">
    <source>
        <dbReference type="ARBA" id="ARBA00022840"/>
    </source>
</evidence>
<keyword evidence="2" id="KW-0547">Nucleotide-binding</keyword>
<evidence type="ECO:0000256" key="1">
    <source>
        <dbReference type="ARBA" id="ARBA00022679"/>
    </source>
</evidence>
<dbReference type="Pfam" id="PF19279">
    <property type="entry name" value="YegS_C"/>
    <property type="match status" value="1"/>
</dbReference>
<accession>A0A2H0KF30</accession>
<dbReference type="InterPro" id="IPR017438">
    <property type="entry name" value="ATP-NAD_kinase_N"/>
</dbReference>
<dbReference type="PROSITE" id="PS50146">
    <property type="entry name" value="DAGK"/>
    <property type="match status" value="1"/>
</dbReference>
<dbReference type="EMBL" id="PCVI01000055">
    <property type="protein sequence ID" value="PIQ69868.1"/>
    <property type="molecule type" value="Genomic_DNA"/>
</dbReference>
<protein>
    <recommendedName>
        <fullName evidence="5">DAGKc domain-containing protein</fullName>
    </recommendedName>
</protein>
<reference evidence="6 7" key="1">
    <citation type="submission" date="2017-09" db="EMBL/GenBank/DDBJ databases">
        <title>Depth-based differentiation of microbial function through sediment-hosted aquifers and enrichment of novel symbionts in the deep terrestrial subsurface.</title>
        <authorList>
            <person name="Probst A.J."/>
            <person name="Ladd B."/>
            <person name="Jarett J.K."/>
            <person name="Geller-Mcgrath D.E."/>
            <person name="Sieber C.M."/>
            <person name="Emerson J.B."/>
            <person name="Anantharaman K."/>
            <person name="Thomas B.C."/>
            <person name="Malmstrom R."/>
            <person name="Stieglmeier M."/>
            <person name="Klingl A."/>
            <person name="Woyke T."/>
            <person name="Ryan C.M."/>
            <person name="Banfield J.F."/>
        </authorList>
    </citation>
    <scope>NUCLEOTIDE SEQUENCE [LARGE SCALE GENOMIC DNA]</scope>
    <source>
        <strain evidence="6">CG11_big_fil_rev_8_21_14_0_20_40_12</strain>
    </source>
</reference>
<evidence type="ECO:0000256" key="2">
    <source>
        <dbReference type="ARBA" id="ARBA00022741"/>
    </source>
</evidence>
<keyword evidence="4" id="KW-0067">ATP-binding</keyword>
<evidence type="ECO:0000313" key="6">
    <source>
        <dbReference type="EMBL" id="PIQ69868.1"/>
    </source>
</evidence>
<organism evidence="6 7">
    <name type="scientific">Candidatus Shapirobacteria bacterium CG11_big_fil_rev_8_21_14_0_20_40_12</name>
    <dbReference type="NCBI Taxonomy" id="1974889"/>
    <lineage>
        <taxon>Bacteria</taxon>
        <taxon>Candidatus Shapironibacteriota</taxon>
    </lineage>
</organism>
<evidence type="ECO:0000313" key="7">
    <source>
        <dbReference type="Proteomes" id="UP000231371"/>
    </source>
</evidence>
<dbReference type="InterPro" id="IPR016064">
    <property type="entry name" value="NAD/diacylglycerol_kinase_sf"/>
</dbReference>
<sequence length="300" mass="33424">MTEAVDFQIIANFMAGKGSGRKILSDLKVFLKNHGKTFDVLAVEKPTPINLLPGHNLKITQGVICIGGDGTVSESMGYILNKKLDLPLAIIPAGTANIMAASFGLNGFMKNFNFLLEERIKAIDIGVADFDGKKVFFLLGLGLGFEENFLKITKERNKSNFGIFSYLISALAELLKIKKIELKIKADEKSFTVKVCTLMVLNTPPKILQIFPLSKDKDIVSNDGLLNLYFVEYRNFFQSLWETLIFHVVGKLNFGHIKSMSGKEFYLESDLQVGTQIDGELKDNLPVKISVYPSKLELLF</sequence>
<dbReference type="PANTHER" id="PTHR12358:SF54">
    <property type="entry name" value="SPHINGOSINE KINASE RELATED PROTEIN"/>
    <property type="match status" value="1"/>
</dbReference>
<dbReference type="GO" id="GO:0016301">
    <property type="term" value="F:kinase activity"/>
    <property type="evidence" value="ECO:0007669"/>
    <property type="project" value="UniProtKB-KW"/>
</dbReference>
<evidence type="ECO:0000256" key="3">
    <source>
        <dbReference type="ARBA" id="ARBA00022777"/>
    </source>
</evidence>
<gene>
    <name evidence="6" type="ORF">COV89_03470</name>
</gene>
<dbReference type="SMART" id="SM00046">
    <property type="entry name" value="DAGKc"/>
    <property type="match status" value="1"/>
</dbReference>
<dbReference type="PANTHER" id="PTHR12358">
    <property type="entry name" value="SPHINGOSINE KINASE"/>
    <property type="match status" value="1"/>
</dbReference>
<dbReference type="InterPro" id="IPR001206">
    <property type="entry name" value="Diacylglycerol_kinase_cat_dom"/>
</dbReference>
<evidence type="ECO:0000259" key="5">
    <source>
        <dbReference type="PROSITE" id="PS50146"/>
    </source>
</evidence>
<comment type="caution">
    <text evidence="6">The sequence shown here is derived from an EMBL/GenBank/DDBJ whole genome shotgun (WGS) entry which is preliminary data.</text>
</comment>
<dbReference type="InterPro" id="IPR045540">
    <property type="entry name" value="YegS/DAGK_C"/>
</dbReference>
<dbReference type="GO" id="GO:0005524">
    <property type="term" value="F:ATP binding"/>
    <property type="evidence" value="ECO:0007669"/>
    <property type="project" value="UniProtKB-KW"/>
</dbReference>
<feature type="domain" description="DAGKc" evidence="5">
    <location>
        <begin position="2"/>
        <end position="132"/>
    </location>
</feature>
<name>A0A2H0KF30_9BACT</name>
<dbReference type="Gene3D" id="2.60.200.40">
    <property type="match status" value="1"/>
</dbReference>
<dbReference type="Pfam" id="PF00781">
    <property type="entry name" value="DAGK_cat"/>
    <property type="match status" value="1"/>
</dbReference>
<proteinExistence type="predicted"/>